<evidence type="ECO:0000256" key="5">
    <source>
        <dbReference type="ARBA" id="ARBA00023136"/>
    </source>
</evidence>
<evidence type="ECO:0000256" key="7">
    <source>
        <dbReference type="SAM" id="MobiDB-lite"/>
    </source>
</evidence>
<dbReference type="GO" id="GO:0022857">
    <property type="term" value="F:transmembrane transporter activity"/>
    <property type="evidence" value="ECO:0007669"/>
    <property type="project" value="InterPro"/>
</dbReference>
<dbReference type="InterPro" id="IPR011701">
    <property type="entry name" value="MFS"/>
</dbReference>
<evidence type="ECO:0000256" key="4">
    <source>
        <dbReference type="ARBA" id="ARBA00022989"/>
    </source>
</evidence>
<evidence type="ECO:0000256" key="3">
    <source>
        <dbReference type="ARBA" id="ARBA00022692"/>
    </source>
</evidence>
<feature type="compositionally biased region" description="Polar residues" evidence="7">
    <location>
        <begin position="24"/>
        <end position="33"/>
    </location>
</feature>
<feature type="transmembrane region" description="Helical" evidence="8">
    <location>
        <begin position="536"/>
        <end position="556"/>
    </location>
</feature>
<gene>
    <name evidence="9" type="ORF">B0T10DRAFT_567190</name>
</gene>
<dbReference type="PANTHER" id="PTHR43791">
    <property type="entry name" value="PERMEASE-RELATED"/>
    <property type="match status" value="1"/>
</dbReference>
<feature type="transmembrane region" description="Helical" evidence="8">
    <location>
        <begin position="463"/>
        <end position="484"/>
    </location>
</feature>
<feature type="transmembrane region" description="Helical" evidence="8">
    <location>
        <begin position="439"/>
        <end position="457"/>
    </location>
</feature>
<feature type="transmembrane region" description="Helical" evidence="8">
    <location>
        <begin position="224"/>
        <end position="248"/>
    </location>
</feature>
<keyword evidence="4 8" id="KW-1133">Transmembrane helix</keyword>
<organism evidence="9 10">
    <name type="scientific">Thelonectria olida</name>
    <dbReference type="NCBI Taxonomy" id="1576542"/>
    <lineage>
        <taxon>Eukaryota</taxon>
        <taxon>Fungi</taxon>
        <taxon>Dikarya</taxon>
        <taxon>Ascomycota</taxon>
        <taxon>Pezizomycotina</taxon>
        <taxon>Sordariomycetes</taxon>
        <taxon>Hypocreomycetidae</taxon>
        <taxon>Hypocreales</taxon>
        <taxon>Nectriaceae</taxon>
        <taxon>Thelonectria</taxon>
    </lineage>
</organism>
<keyword evidence="2" id="KW-0813">Transport</keyword>
<keyword evidence="6" id="KW-0325">Glycoprotein</keyword>
<evidence type="ECO:0000256" key="1">
    <source>
        <dbReference type="ARBA" id="ARBA00004141"/>
    </source>
</evidence>
<dbReference type="PANTHER" id="PTHR43791:SF65">
    <property type="entry name" value="MAJOR FACILITATOR SUPERFAMILY (MFS) PROFILE DOMAIN-CONTAINING PROTEIN-RELATED"/>
    <property type="match status" value="1"/>
</dbReference>
<dbReference type="SUPFAM" id="SSF103473">
    <property type="entry name" value="MFS general substrate transporter"/>
    <property type="match status" value="1"/>
</dbReference>
<dbReference type="GO" id="GO:0016020">
    <property type="term" value="C:membrane"/>
    <property type="evidence" value="ECO:0007669"/>
    <property type="project" value="UniProtKB-SubCell"/>
</dbReference>
<protein>
    <submittedName>
        <fullName evidence="9">Major facilitator superfamily domain-containing protein</fullName>
    </submittedName>
</protein>
<keyword evidence="10" id="KW-1185">Reference proteome</keyword>
<sequence>MSFLFSSRQRSPRVLLAGTDQDDSSGNQLWPRSNQDEIPLLSDDQKAASSSTTQIPGALPLGEPINEKVFWWQKNPNFDGDAIATQESVFDDPDLAERYAPRPDWENIHRFDPSARWTWNEEHSVVRKVDLRIMLFACITFMALQLDRANLQQALSDNFLADLGLDTDDYNLGNTLFKFAFLCAELPSQVLSKWIGPDRWVPMQMCLWSVVSISQFWLKDKATFLITRVLLAICEGGFIPDIILYLSYFYKSHELSMRLALFWAAMSLSDIIAGFLAAGLLQLRGFVGLEGWRWLFLIEGVLTLVVGLLAIVLMPPGPTETASWFRGEKGWFTEREEVIMVNRVIRDDPSKGDMHNRQPITFKLLLRCFLDYDLWPLYIIGLFWEQPVVAPKQYLTLVLRDLGFSTVVTNLLTVPTTFLTMCSIMGLTYLSERLDERALVCMISQLWALPFLVFLYVVDITQISRWVAWGMLTLLLAYPSPHAIQVSWNSRNSNAVRLRTVSAAIYNMTVQTAGIMGSNVYRADDSPRYRRGNRKLISVACINIVIYVLIKAYYVWRNKVRDARWKAMSAEQKQHYLDTTSDEGNKRLDFRFAH</sequence>
<reference evidence="9 10" key="1">
    <citation type="journal article" date="2021" name="Nat. Commun.">
        <title>Genetic determinants of endophytism in the Arabidopsis root mycobiome.</title>
        <authorList>
            <person name="Mesny F."/>
            <person name="Miyauchi S."/>
            <person name="Thiergart T."/>
            <person name="Pickel B."/>
            <person name="Atanasova L."/>
            <person name="Karlsson M."/>
            <person name="Huettel B."/>
            <person name="Barry K.W."/>
            <person name="Haridas S."/>
            <person name="Chen C."/>
            <person name="Bauer D."/>
            <person name="Andreopoulos W."/>
            <person name="Pangilinan J."/>
            <person name="LaButti K."/>
            <person name="Riley R."/>
            <person name="Lipzen A."/>
            <person name="Clum A."/>
            <person name="Drula E."/>
            <person name="Henrissat B."/>
            <person name="Kohler A."/>
            <person name="Grigoriev I.V."/>
            <person name="Martin F.M."/>
            <person name="Hacquard S."/>
        </authorList>
    </citation>
    <scope>NUCLEOTIDE SEQUENCE [LARGE SCALE GENOMIC DNA]</scope>
    <source>
        <strain evidence="9 10">MPI-CAGE-CH-0241</strain>
    </source>
</reference>
<keyword evidence="5 8" id="KW-0472">Membrane</keyword>
<dbReference type="InterPro" id="IPR036259">
    <property type="entry name" value="MFS_trans_sf"/>
</dbReference>
<feature type="region of interest" description="Disordered" evidence="7">
    <location>
        <begin position="1"/>
        <end position="34"/>
    </location>
</feature>
<proteinExistence type="predicted"/>
<keyword evidence="3 8" id="KW-0812">Transmembrane</keyword>
<dbReference type="FunFam" id="1.20.1250.20:FF:000106">
    <property type="entry name" value="MFS transporter, putative"/>
    <property type="match status" value="1"/>
</dbReference>
<feature type="transmembrane region" description="Helical" evidence="8">
    <location>
        <begin position="260"/>
        <end position="282"/>
    </location>
</feature>
<dbReference type="Pfam" id="PF07690">
    <property type="entry name" value="MFS_1"/>
    <property type="match status" value="1"/>
</dbReference>
<dbReference type="Proteomes" id="UP000777438">
    <property type="component" value="Unassembled WGS sequence"/>
</dbReference>
<accession>A0A9P9AJN2</accession>
<evidence type="ECO:0000256" key="2">
    <source>
        <dbReference type="ARBA" id="ARBA00022448"/>
    </source>
</evidence>
<feature type="transmembrane region" description="Helical" evidence="8">
    <location>
        <begin position="404"/>
        <end position="427"/>
    </location>
</feature>
<dbReference type="OrthoDB" id="1935484at2759"/>
<dbReference type="Gene3D" id="1.20.1250.20">
    <property type="entry name" value="MFS general substrate transporter like domains"/>
    <property type="match status" value="1"/>
</dbReference>
<evidence type="ECO:0000256" key="6">
    <source>
        <dbReference type="ARBA" id="ARBA00023180"/>
    </source>
</evidence>
<dbReference type="AlphaFoldDB" id="A0A9P9AJN2"/>
<evidence type="ECO:0000313" key="10">
    <source>
        <dbReference type="Proteomes" id="UP000777438"/>
    </source>
</evidence>
<name>A0A9P9AJN2_9HYPO</name>
<dbReference type="EMBL" id="JAGPYM010000037">
    <property type="protein sequence ID" value="KAH6874794.1"/>
    <property type="molecule type" value="Genomic_DNA"/>
</dbReference>
<evidence type="ECO:0000313" key="9">
    <source>
        <dbReference type="EMBL" id="KAH6874794.1"/>
    </source>
</evidence>
<comment type="subcellular location">
    <subcellularLocation>
        <location evidence="1">Membrane</location>
        <topology evidence="1">Multi-pass membrane protein</topology>
    </subcellularLocation>
</comment>
<comment type="caution">
    <text evidence="9">The sequence shown here is derived from an EMBL/GenBank/DDBJ whole genome shotgun (WGS) entry which is preliminary data.</text>
</comment>
<feature type="transmembrane region" description="Helical" evidence="8">
    <location>
        <begin position="294"/>
        <end position="314"/>
    </location>
</feature>
<evidence type="ECO:0000256" key="8">
    <source>
        <dbReference type="SAM" id="Phobius"/>
    </source>
</evidence>